<feature type="transmembrane region" description="Helical" evidence="6">
    <location>
        <begin position="328"/>
        <end position="346"/>
    </location>
</feature>
<keyword evidence="4 6" id="KW-1133">Transmembrane helix</keyword>
<sequence>MLSLLAFAMVATFMALIMTRRLSALVALIIVPTVFGVLGGFAPSLGEMMIDGVKQLAPTGVMLLFAILYFGIMIDAGLFDPLIVRIVKFVGNDPVKILVGTAVLALLVSLDGDGTTTYMITVSAMLPLYRHLKLDVRCMACVIIMAAAVTNLLPWGGPTARAASALKLDPATVFLPMVPAMLVGAAWVIVVAWWFGRRERIRVASQSTLVADVLVQSDLISEEPERDQAALRPKLFVLNLLLTATLMVMLVLGVLPLAVLFMLAFAVALMLNYPSLAEQKQRLAAHAGNALAVVALIFAAGIFMGILSGTHMVDAMAQSVLRMLPPELGPYLAPITALLSIPFTFFISNDAFYFGMLPILAQAAAAYGIEPAMLARASLVGQQIHLLSPLVPSTYLLVGMARIEFGEHQRFSLRWALAACAVMLVSSLLFGIFPLAG</sequence>
<reference evidence="9" key="1">
    <citation type="journal article" date="2019" name="Int. J. Syst. Evol. Microbiol.">
        <title>The Global Catalogue of Microorganisms (GCM) 10K type strain sequencing project: providing services to taxonomists for standard genome sequencing and annotation.</title>
        <authorList>
            <consortium name="The Broad Institute Genomics Platform"/>
            <consortium name="The Broad Institute Genome Sequencing Center for Infectious Disease"/>
            <person name="Wu L."/>
            <person name="Ma J."/>
        </authorList>
    </citation>
    <scope>NUCLEOTIDE SEQUENCE [LARGE SCALE GENOMIC DNA]</scope>
    <source>
        <strain evidence="9">CGMCC 1.10759</strain>
    </source>
</reference>
<evidence type="ECO:0000313" key="8">
    <source>
        <dbReference type="EMBL" id="MFC4312723.1"/>
    </source>
</evidence>
<keyword evidence="9" id="KW-1185">Reference proteome</keyword>
<feature type="transmembrane region" description="Helical" evidence="6">
    <location>
        <begin position="351"/>
        <end position="369"/>
    </location>
</feature>
<feature type="domain" description="Citrate transporter-like" evidence="7">
    <location>
        <begin position="14"/>
        <end position="381"/>
    </location>
</feature>
<feature type="transmembrane region" description="Helical" evidence="6">
    <location>
        <begin position="25"/>
        <end position="44"/>
    </location>
</feature>
<dbReference type="NCBIfam" id="TIGR00784">
    <property type="entry name" value="citMHS"/>
    <property type="match status" value="1"/>
</dbReference>
<evidence type="ECO:0000313" key="9">
    <source>
        <dbReference type="Proteomes" id="UP001595904"/>
    </source>
</evidence>
<name>A0ABV8T0N1_9GAMM</name>
<gene>
    <name evidence="8" type="ORF">ACFPN2_26800</name>
</gene>
<evidence type="ECO:0000256" key="3">
    <source>
        <dbReference type="ARBA" id="ARBA00022692"/>
    </source>
</evidence>
<dbReference type="RefSeq" id="WP_380602856.1">
    <property type="nucleotide sequence ID" value="NZ_JBHSDU010000014.1"/>
</dbReference>
<evidence type="ECO:0000256" key="4">
    <source>
        <dbReference type="ARBA" id="ARBA00022989"/>
    </source>
</evidence>
<feature type="transmembrane region" description="Helical" evidence="6">
    <location>
        <begin position="235"/>
        <end position="252"/>
    </location>
</feature>
<evidence type="ECO:0000256" key="2">
    <source>
        <dbReference type="ARBA" id="ARBA00022448"/>
    </source>
</evidence>
<dbReference type="InterPro" id="IPR004680">
    <property type="entry name" value="Cit_transptr-like_dom"/>
</dbReference>
<feature type="transmembrane region" description="Helical" evidence="6">
    <location>
        <begin position="415"/>
        <end position="436"/>
    </location>
</feature>
<dbReference type="Pfam" id="PF03600">
    <property type="entry name" value="CitMHS"/>
    <property type="match status" value="1"/>
</dbReference>
<feature type="transmembrane region" description="Helical" evidence="6">
    <location>
        <begin position="288"/>
        <end position="308"/>
    </location>
</feature>
<keyword evidence="5 6" id="KW-0472">Membrane</keyword>
<dbReference type="InterPro" id="IPR014738">
    <property type="entry name" value="Citrate_transporter"/>
</dbReference>
<accession>A0ABV8T0N1</accession>
<organism evidence="8 9">
    <name type="scientific">Steroidobacter flavus</name>
    <dbReference type="NCBI Taxonomy" id="1842136"/>
    <lineage>
        <taxon>Bacteria</taxon>
        <taxon>Pseudomonadati</taxon>
        <taxon>Pseudomonadota</taxon>
        <taxon>Gammaproteobacteria</taxon>
        <taxon>Steroidobacterales</taxon>
        <taxon>Steroidobacteraceae</taxon>
        <taxon>Steroidobacter</taxon>
    </lineage>
</organism>
<evidence type="ECO:0000256" key="5">
    <source>
        <dbReference type="ARBA" id="ARBA00023136"/>
    </source>
</evidence>
<dbReference type="EMBL" id="JBHSDU010000014">
    <property type="protein sequence ID" value="MFC4312723.1"/>
    <property type="molecule type" value="Genomic_DNA"/>
</dbReference>
<feature type="transmembrane region" description="Helical" evidence="6">
    <location>
        <begin position="173"/>
        <end position="195"/>
    </location>
</feature>
<evidence type="ECO:0000259" key="7">
    <source>
        <dbReference type="Pfam" id="PF03600"/>
    </source>
</evidence>
<evidence type="ECO:0000256" key="6">
    <source>
        <dbReference type="SAM" id="Phobius"/>
    </source>
</evidence>
<feature type="transmembrane region" description="Helical" evidence="6">
    <location>
        <begin position="56"/>
        <end position="74"/>
    </location>
</feature>
<feature type="transmembrane region" description="Helical" evidence="6">
    <location>
        <begin position="134"/>
        <end position="153"/>
    </location>
</feature>
<proteinExistence type="predicted"/>
<dbReference type="Proteomes" id="UP001595904">
    <property type="component" value="Unassembled WGS sequence"/>
</dbReference>
<evidence type="ECO:0000256" key="1">
    <source>
        <dbReference type="ARBA" id="ARBA00004141"/>
    </source>
</evidence>
<protein>
    <submittedName>
        <fullName evidence="8">CitMHS family transporter</fullName>
    </submittedName>
</protein>
<keyword evidence="2" id="KW-0813">Transport</keyword>
<keyword evidence="3 6" id="KW-0812">Transmembrane</keyword>
<comment type="caution">
    <text evidence="8">The sequence shown here is derived from an EMBL/GenBank/DDBJ whole genome shotgun (WGS) entry which is preliminary data.</text>
</comment>
<comment type="subcellular location">
    <subcellularLocation>
        <location evidence="1">Membrane</location>
        <topology evidence="1">Multi-pass membrane protein</topology>
    </subcellularLocation>
</comment>